<dbReference type="KEGG" id="pgab:PGSY75_1429600"/>
<keyword evidence="2" id="KW-1133">Transmembrane helix</keyword>
<feature type="compositionally biased region" description="Basic and acidic residues" evidence="1">
    <location>
        <begin position="141"/>
        <end position="171"/>
    </location>
</feature>
<feature type="region of interest" description="Disordered" evidence="1">
    <location>
        <begin position="141"/>
        <end position="195"/>
    </location>
</feature>
<dbReference type="Proteomes" id="UP000076004">
    <property type="component" value="Chromosome 14"/>
</dbReference>
<reference evidence="3 4" key="1">
    <citation type="journal article" date="2016" name="Nat. Commun.">
        <title>Genomes of cryptic chimpanzee Plasmodium species reveal key evolutionary events leading to human malaria.</title>
        <authorList>
            <person name="Sundararaman S.A."/>
            <person name="Plenderleith L.J."/>
            <person name="Liu W."/>
            <person name="Loy D.E."/>
            <person name="Learn G.H."/>
            <person name="Li Y."/>
            <person name="Shaw K.S."/>
            <person name="Ayouba A."/>
            <person name="Peeters M."/>
            <person name="Speede S."/>
            <person name="Shaw G.M."/>
            <person name="Bushman F.D."/>
            <person name="Brisson D."/>
            <person name="Rayner J.C."/>
            <person name="Sharp P.M."/>
            <person name="Hahn B.H."/>
        </authorList>
    </citation>
    <scope>NUCLEOTIDE SEQUENCE [LARGE SCALE GENOMIC DNA]</scope>
    <source>
        <strain evidence="3 4">SY75</strain>
    </source>
</reference>
<name>A0A151LAB1_9APIC</name>
<evidence type="ECO:0000256" key="1">
    <source>
        <dbReference type="SAM" id="MobiDB-lite"/>
    </source>
</evidence>
<protein>
    <submittedName>
        <fullName evidence="3">Uncharacterized protein</fullName>
    </submittedName>
</protein>
<dbReference type="VEuPathDB" id="PlasmoDB:PGSY75_1429600"/>
<gene>
    <name evidence="3" type="ORF">PGSY75_1429600</name>
</gene>
<comment type="caution">
    <text evidence="3">The sequence shown here is derived from an EMBL/GenBank/DDBJ whole genome shotgun (WGS) entry which is preliminary data.</text>
</comment>
<keyword evidence="2" id="KW-0472">Membrane</keyword>
<evidence type="ECO:0000313" key="4">
    <source>
        <dbReference type="Proteomes" id="UP000076004"/>
    </source>
</evidence>
<dbReference type="EMBL" id="LVLB01000015">
    <property type="protein sequence ID" value="KYN95892.1"/>
    <property type="molecule type" value="Genomic_DNA"/>
</dbReference>
<dbReference type="AlphaFoldDB" id="A0A151LAB1"/>
<evidence type="ECO:0000256" key="2">
    <source>
        <dbReference type="SAM" id="Phobius"/>
    </source>
</evidence>
<feature type="compositionally biased region" description="Polar residues" evidence="1">
    <location>
        <begin position="172"/>
        <end position="184"/>
    </location>
</feature>
<feature type="transmembrane region" description="Helical" evidence="2">
    <location>
        <begin position="6"/>
        <end position="26"/>
    </location>
</feature>
<evidence type="ECO:0000313" key="3">
    <source>
        <dbReference type="EMBL" id="KYN95892.1"/>
    </source>
</evidence>
<feature type="transmembrane region" description="Helical" evidence="2">
    <location>
        <begin position="102"/>
        <end position="125"/>
    </location>
</feature>
<dbReference type="VEuPathDB" id="PlasmoDB:PGABG01_1428300"/>
<keyword evidence="2" id="KW-0812">Transmembrane</keyword>
<sequence length="218" mass="25971">MKDIALFFLPLGLILSFLLLSGVAMFQRLAIFLQKKSISFQLSSHKINISISSIISFYALLRLLCTTIELNNMNVEKENYENITSLNYNRSYLKKVRLQRNFWILLLCSITWIFYIRFTYLLIYYREKVKESDEQYEKVLETKEQNQDHKKKNYNEEEITKHMKQDKDDVTSLKNYNDMSTNNDETPRSAASEECEHFKEKSTLLNKDLKMSGIRQRK</sequence>
<accession>A0A151LAB1</accession>
<proteinExistence type="predicted"/>
<feature type="transmembrane region" description="Helical" evidence="2">
    <location>
        <begin position="47"/>
        <end position="64"/>
    </location>
</feature>
<dbReference type="GeneID" id="29778587"/>
<dbReference type="RefSeq" id="XP_018639358.1">
    <property type="nucleotide sequence ID" value="XM_018787986.1"/>
</dbReference>
<organism evidence="3 4">
    <name type="scientific">Plasmodium gaboni</name>
    <dbReference type="NCBI Taxonomy" id="647221"/>
    <lineage>
        <taxon>Eukaryota</taxon>
        <taxon>Sar</taxon>
        <taxon>Alveolata</taxon>
        <taxon>Apicomplexa</taxon>
        <taxon>Aconoidasida</taxon>
        <taxon>Haemosporida</taxon>
        <taxon>Plasmodiidae</taxon>
        <taxon>Plasmodium</taxon>
        <taxon>Plasmodium (Laverania)</taxon>
    </lineage>
</organism>